<gene>
    <name evidence="1" type="ORF">Cboi01_000436000</name>
</gene>
<accession>A0ACB5TXH8</accession>
<sequence>MTKYVGCIDIHAGKVKQIVGGTLVKDDTNEADSQSVATNFVSEKPSSFYAQLYKDNDVKGCHVIKLGSLEENNIAAKEALQAWPGNLQVGGGINDTNAKEWIDNGASKVIVTSWLFPNGEFDLERLKKISSIVGKEHLVFDLSCRRQINTDNNELSWVVAMNKWQTLTKTILNKEYFDLVSEYCSEFLVHAADVEGLCNGIDEELVKKLAEWSDLPIVYAGGAKDVSDLALVDKLSNGKVDLTYGSALDIFGGKLVKFEECCAWNKSQN</sequence>
<dbReference type="EMBL" id="BSXV01002778">
    <property type="protein sequence ID" value="GME96703.1"/>
    <property type="molecule type" value="Genomic_DNA"/>
</dbReference>
<comment type="caution">
    <text evidence="1">The sequence shown here is derived from an EMBL/GenBank/DDBJ whole genome shotgun (WGS) entry which is preliminary data.</text>
</comment>
<organism evidence="1 2">
    <name type="scientific">Candida boidinii</name>
    <name type="common">Yeast</name>
    <dbReference type="NCBI Taxonomy" id="5477"/>
    <lineage>
        <taxon>Eukaryota</taxon>
        <taxon>Fungi</taxon>
        <taxon>Dikarya</taxon>
        <taxon>Ascomycota</taxon>
        <taxon>Saccharomycotina</taxon>
        <taxon>Pichiomycetes</taxon>
        <taxon>Pichiales</taxon>
        <taxon>Pichiaceae</taxon>
        <taxon>Ogataea</taxon>
        <taxon>Ogataea/Candida clade</taxon>
    </lineage>
</organism>
<keyword evidence="2" id="KW-1185">Reference proteome</keyword>
<protein>
    <submittedName>
        <fullName evidence="1">Unnamed protein product</fullName>
    </submittedName>
</protein>
<evidence type="ECO:0000313" key="1">
    <source>
        <dbReference type="EMBL" id="GME96703.1"/>
    </source>
</evidence>
<name>A0ACB5TXH8_CANBO</name>
<proteinExistence type="predicted"/>
<reference evidence="1" key="1">
    <citation type="submission" date="2023-04" db="EMBL/GenBank/DDBJ databases">
        <title>Candida boidinii NBRC 1967.</title>
        <authorList>
            <person name="Ichikawa N."/>
            <person name="Sato H."/>
            <person name="Tonouchi N."/>
        </authorList>
    </citation>
    <scope>NUCLEOTIDE SEQUENCE</scope>
    <source>
        <strain evidence="1">NBRC 1967</strain>
    </source>
</reference>
<evidence type="ECO:0000313" key="2">
    <source>
        <dbReference type="Proteomes" id="UP001165101"/>
    </source>
</evidence>
<dbReference type="Proteomes" id="UP001165101">
    <property type="component" value="Unassembled WGS sequence"/>
</dbReference>